<keyword evidence="3" id="KW-1185">Reference proteome</keyword>
<feature type="compositionally biased region" description="Polar residues" evidence="1">
    <location>
        <begin position="138"/>
        <end position="148"/>
    </location>
</feature>
<evidence type="ECO:0000256" key="1">
    <source>
        <dbReference type="SAM" id="MobiDB-lite"/>
    </source>
</evidence>
<proteinExistence type="predicted"/>
<dbReference type="EMBL" id="JANBUO010002062">
    <property type="protein sequence ID" value="KAJ2795863.1"/>
    <property type="molecule type" value="Genomic_DNA"/>
</dbReference>
<feature type="compositionally biased region" description="Low complexity" evidence="1">
    <location>
        <begin position="223"/>
        <end position="234"/>
    </location>
</feature>
<feature type="compositionally biased region" description="Polar residues" evidence="1">
    <location>
        <begin position="348"/>
        <end position="360"/>
    </location>
</feature>
<feature type="compositionally biased region" description="Acidic residues" evidence="1">
    <location>
        <begin position="109"/>
        <end position="119"/>
    </location>
</feature>
<sequence length="378" mass="39162">MTAKSRRTAAPVVSNALDGSKTVAAGTRVKSANIDKLVATKLFADAADTSESVDRIEDSAPTAESVAPSPPIASEPETTTTALPKEPAKSPIKSTQVEQQEPAEKSDAQEPDSTLDTEDQAVSVSPTKSEVAVADATKPSTSTNSASAKQDIAASKSMHKPKSSAGTSTTGKGISGKQKQSESSTSARPTLIPKSKRAAKPSASQQPGKLHAGVKEKSKSSSDSDASSLAATKKGSNGNSKPAQNTAPAKQLPSHKPMSYRNVESKIKSYINAKPATASKPKTKLGASSTTNVASKQAAPTSKQAPKSTISKKAAAPNAAQHDKKKDEGDKSVPSYMRSTKATEIRSQKQNIKPTTSGSSRFAPYARPAKQPKQTIAN</sequence>
<feature type="region of interest" description="Disordered" evidence="1">
    <location>
        <begin position="44"/>
        <end position="378"/>
    </location>
</feature>
<dbReference type="AlphaFoldDB" id="A0A9W8HW55"/>
<dbReference type="Proteomes" id="UP001140094">
    <property type="component" value="Unassembled WGS sequence"/>
</dbReference>
<feature type="compositionally biased region" description="Basic and acidic residues" evidence="1">
    <location>
        <begin position="213"/>
        <end position="222"/>
    </location>
</feature>
<name>A0A9W8HW55_9FUNG</name>
<feature type="compositionally biased region" description="Basic and acidic residues" evidence="1">
    <location>
        <begin position="321"/>
        <end position="331"/>
    </location>
</feature>
<evidence type="ECO:0000313" key="2">
    <source>
        <dbReference type="EMBL" id="KAJ2795863.1"/>
    </source>
</evidence>
<feature type="compositionally biased region" description="Polar residues" evidence="1">
    <location>
        <begin position="235"/>
        <end position="248"/>
    </location>
</feature>
<dbReference type="OrthoDB" id="5964929at2759"/>
<feature type="compositionally biased region" description="Low complexity" evidence="1">
    <location>
        <begin position="163"/>
        <end position="184"/>
    </location>
</feature>
<organism evidence="2 3">
    <name type="scientific">Coemansia guatemalensis</name>
    <dbReference type="NCBI Taxonomy" id="2761395"/>
    <lineage>
        <taxon>Eukaryota</taxon>
        <taxon>Fungi</taxon>
        <taxon>Fungi incertae sedis</taxon>
        <taxon>Zoopagomycota</taxon>
        <taxon>Kickxellomycotina</taxon>
        <taxon>Kickxellomycetes</taxon>
        <taxon>Kickxellales</taxon>
        <taxon>Kickxellaceae</taxon>
        <taxon>Coemansia</taxon>
    </lineage>
</organism>
<evidence type="ECO:0000313" key="3">
    <source>
        <dbReference type="Proteomes" id="UP001140094"/>
    </source>
</evidence>
<reference evidence="2" key="1">
    <citation type="submission" date="2022-07" db="EMBL/GenBank/DDBJ databases">
        <title>Phylogenomic reconstructions and comparative analyses of Kickxellomycotina fungi.</title>
        <authorList>
            <person name="Reynolds N.K."/>
            <person name="Stajich J.E."/>
            <person name="Barry K."/>
            <person name="Grigoriev I.V."/>
            <person name="Crous P."/>
            <person name="Smith M.E."/>
        </authorList>
    </citation>
    <scope>NUCLEOTIDE SEQUENCE</scope>
    <source>
        <strain evidence="2">NRRL 1565</strain>
    </source>
</reference>
<feature type="compositionally biased region" description="Polar residues" evidence="1">
    <location>
        <begin position="286"/>
        <end position="311"/>
    </location>
</feature>
<protein>
    <submittedName>
        <fullName evidence="2">Uncharacterized protein</fullName>
    </submittedName>
</protein>
<accession>A0A9W8HW55</accession>
<comment type="caution">
    <text evidence="2">The sequence shown here is derived from an EMBL/GenBank/DDBJ whole genome shotgun (WGS) entry which is preliminary data.</text>
</comment>
<gene>
    <name evidence="2" type="ORF">H4R20_005735</name>
</gene>